<dbReference type="RefSeq" id="XP_033443591.1">
    <property type="nucleotide sequence ID" value="XM_033594214.1"/>
</dbReference>
<proteinExistence type="predicted"/>
<organism evidence="1 2">
    <name type="scientific">Didymella exigua CBS 183.55</name>
    <dbReference type="NCBI Taxonomy" id="1150837"/>
    <lineage>
        <taxon>Eukaryota</taxon>
        <taxon>Fungi</taxon>
        <taxon>Dikarya</taxon>
        <taxon>Ascomycota</taxon>
        <taxon>Pezizomycotina</taxon>
        <taxon>Dothideomycetes</taxon>
        <taxon>Pleosporomycetidae</taxon>
        <taxon>Pleosporales</taxon>
        <taxon>Pleosporineae</taxon>
        <taxon>Didymellaceae</taxon>
        <taxon>Didymella</taxon>
    </lineage>
</organism>
<dbReference type="AlphaFoldDB" id="A0A6A5R833"/>
<evidence type="ECO:0000313" key="2">
    <source>
        <dbReference type="Proteomes" id="UP000800082"/>
    </source>
</evidence>
<name>A0A6A5R833_9PLEO</name>
<evidence type="ECO:0000313" key="1">
    <source>
        <dbReference type="EMBL" id="KAF1923338.1"/>
    </source>
</evidence>
<keyword evidence="2" id="KW-1185">Reference proteome</keyword>
<reference evidence="1" key="1">
    <citation type="journal article" date="2020" name="Stud. Mycol.">
        <title>101 Dothideomycetes genomes: a test case for predicting lifestyles and emergence of pathogens.</title>
        <authorList>
            <person name="Haridas S."/>
            <person name="Albert R."/>
            <person name="Binder M."/>
            <person name="Bloem J."/>
            <person name="Labutti K."/>
            <person name="Salamov A."/>
            <person name="Andreopoulos B."/>
            <person name="Baker S."/>
            <person name="Barry K."/>
            <person name="Bills G."/>
            <person name="Bluhm B."/>
            <person name="Cannon C."/>
            <person name="Castanera R."/>
            <person name="Culley D."/>
            <person name="Daum C."/>
            <person name="Ezra D."/>
            <person name="Gonzalez J."/>
            <person name="Henrissat B."/>
            <person name="Kuo A."/>
            <person name="Liang C."/>
            <person name="Lipzen A."/>
            <person name="Lutzoni F."/>
            <person name="Magnuson J."/>
            <person name="Mondo S."/>
            <person name="Nolan M."/>
            <person name="Ohm R."/>
            <person name="Pangilinan J."/>
            <person name="Park H.-J."/>
            <person name="Ramirez L."/>
            <person name="Alfaro M."/>
            <person name="Sun H."/>
            <person name="Tritt A."/>
            <person name="Yoshinaga Y."/>
            <person name="Zwiers L.-H."/>
            <person name="Turgeon B."/>
            <person name="Goodwin S."/>
            <person name="Spatafora J."/>
            <person name="Crous P."/>
            <person name="Grigoriev I."/>
        </authorList>
    </citation>
    <scope>NUCLEOTIDE SEQUENCE</scope>
    <source>
        <strain evidence="1">CBS 183.55</strain>
    </source>
</reference>
<dbReference type="GeneID" id="54351882"/>
<sequence>MAIEPRRLRFDARLAQEPHARIPVHANCYNALQHDLPLSCRYMRQGRGLMRCRQAISRSGTLRVHT</sequence>
<gene>
    <name evidence="1" type="ORF">M421DRAFT_425867</name>
</gene>
<dbReference type="EMBL" id="ML979006">
    <property type="protein sequence ID" value="KAF1923338.1"/>
    <property type="molecule type" value="Genomic_DNA"/>
</dbReference>
<protein>
    <submittedName>
        <fullName evidence="1">Uncharacterized protein</fullName>
    </submittedName>
</protein>
<dbReference type="Proteomes" id="UP000800082">
    <property type="component" value="Unassembled WGS sequence"/>
</dbReference>
<accession>A0A6A5R833</accession>